<keyword evidence="2" id="KW-1185">Reference proteome</keyword>
<sequence length="380" mass="43993">MWKASVEMLLTTELEQTIEDAIIIKMDDKVENDDNETLSENYLNNIKKTLNRQIIEKASEKYNGTIPNVNMEGSLLEVLYNHTADHENKMLEHLQNITNQLQYLKAKVIPSFNVLSLLSKYKDWRLLQQQISIMYERIDKREQIVKNLDQEMKKTQDLYTPADSTEFIQWPRGTFALLKSYSGCPTNPIKPQKWLEEYKRFHTESSSSLNLNSFSKNGHLALPINSTQGKDHFMTLHYCVKNTSTNEEPIWPKGSYCINRYDSCLVNFTEGRFTFDEEDTNHKSSSSFITSDSLSHNALYFCCRNDGDPRDPIPLPVFTPFFLYRFGGRCQSVLGMSYKEEFVYIDTENGNNGDTKQSPHADGTINNVNITLCYYEMQSS</sequence>
<accession>A0A9W3APX5</accession>
<evidence type="ECO:0000313" key="3">
    <source>
        <dbReference type="RefSeq" id="XP_055889229.1"/>
    </source>
</evidence>
<organism evidence="2 3">
    <name type="scientific">Biomphalaria glabrata</name>
    <name type="common">Bloodfluke planorb</name>
    <name type="synonym">Freshwater snail</name>
    <dbReference type="NCBI Taxonomy" id="6526"/>
    <lineage>
        <taxon>Eukaryota</taxon>
        <taxon>Metazoa</taxon>
        <taxon>Spiralia</taxon>
        <taxon>Lophotrochozoa</taxon>
        <taxon>Mollusca</taxon>
        <taxon>Gastropoda</taxon>
        <taxon>Heterobranchia</taxon>
        <taxon>Euthyneura</taxon>
        <taxon>Panpulmonata</taxon>
        <taxon>Hygrophila</taxon>
        <taxon>Lymnaeoidea</taxon>
        <taxon>Planorbidae</taxon>
        <taxon>Biomphalaria</taxon>
    </lineage>
</organism>
<dbReference type="AlphaFoldDB" id="A0A9W3APX5"/>
<protein>
    <submittedName>
        <fullName evidence="3">Uncharacterized protein LOC106077171 isoform X2</fullName>
    </submittedName>
</protein>
<dbReference type="PANTHER" id="PTHR19324">
    <property type="entry name" value="PERFORIN-LIKE PROTEIN 1"/>
    <property type="match status" value="1"/>
</dbReference>
<proteinExistence type="predicted"/>
<feature type="domain" description="Apextrin C-terminal" evidence="1">
    <location>
        <begin position="170"/>
        <end position="375"/>
    </location>
</feature>
<dbReference type="Pfam" id="PF16977">
    <property type="entry name" value="ApeC"/>
    <property type="match status" value="1"/>
</dbReference>
<dbReference type="RefSeq" id="XP_055889229.1">
    <property type="nucleotide sequence ID" value="XM_056033254.1"/>
</dbReference>
<reference evidence="3" key="1">
    <citation type="submission" date="2025-08" db="UniProtKB">
        <authorList>
            <consortium name="RefSeq"/>
        </authorList>
    </citation>
    <scope>IDENTIFICATION</scope>
</reference>
<dbReference type="GeneID" id="106077171"/>
<name>A0A9W3APX5_BIOGL</name>
<gene>
    <name evidence="3" type="primary">LOC106077171</name>
</gene>
<dbReference type="PANTHER" id="PTHR19324:SF33">
    <property type="entry name" value="MUCIN-5AC"/>
    <property type="match status" value="1"/>
</dbReference>
<evidence type="ECO:0000259" key="1">
    <source>
        <dbReference type="Pfam" id="PF16977"/>
    </source>
</evidence>
<dbReference type="Proteomes" id="UP001165740">
    <property type="component" value="Chromosome 6"/>
</dbReference>
<evidence type="ECO:0000313" key="2">
    <source>
        <dbReference type="Proteomes" id="UP001165740"/>
    </source>
</evidence>
<dbReference type="InterPro" id="IPR031569">
    <property type="entry name" value="ApeC"/>
</dbReference>